<proteinExistence type="inferred from homology"/>
<comment type="similarity">
    <text evidence="3">Belongs to the SHOC2 family.</text>
</comment>
<dbReference type="GO" id="GO:0005886">
    <property type="term" value="C:plasma membrane"/>
    <property type="evidence" value="ECO:0007669"/>
    <property type="project" value="TreeGrafter"/>
</dbReference>
<dbReference type="EMBL" id="JBAMMX010000001">
    <property type="protein sequence ID" value="KAK6947441.1"/>
    <property type="molecule type" value="Genomic_DNA"/>
</dbReference>
<dbReference type="PANTHER" id="PTHR45752">
    <property type="entry name" value="LEUCINE-RICH REPEAT-CONTAINING"/>
    <property type="match status" value="1"/>
</dbReference>
<dbReference type="SMART" id="SM00369">
    <property type="entry name" value="LRR_TYP"/>
    <property type="match status" value="9"/>
</dbReference>
<dbReference type="SMART" id="SM00364">
    <property type="entry name" value="LRR_BAC"/>
    <property type="match status" value="10"/>
</dbReference>
<dbReference type="InterPro" id="IPR050715">
    <property type="entry name" value="LRR-SigEffector_domain"/>
</dbReference>
<dbReference type="Pfam" id="PF00560">
    <property type="entry name" value="LRR_1"/>
    <property type="match status" value="1"/>
</dbReference>
<dbReference type="Gene3D" id="3.80.10.10">
    <property type="entry name" value="Ribonuclease Inhibitor"/>
    <property type="match status" value="1"/>
</dbReference>
<evidence type="ECO:0000256" key="4">
    <source>
        <dbReference type="ARBA" id="ARBA00037519"/>
    </source>
</evidence>
<dbReference type="Proteomes" id="UP001370490">
    <property type="component" value="Unassembled WGS sequence"/>
</dbReference>
<dbReference type="InterPro" id="IPR001611">
    <property type="entry name" value="Leu-rich_rpt"/>
</dbReference>
<dbReference type="InterPro" id="IPR003591">
    <property type="entry name" value="Leu-rich_rpt_typical-subtyp"/>
</dbReference>
<dbReference type="PROSITE" id="PS51450">
    <property type="entry name" value="LRR"/>
    <property type="match status" value="3"/>
</dbReference>
<comment type="caution">
    <text evidence="5">The sequence shown here is derived from an EMBL/GenBank/DDBJ whole genome shotgun (WGS) entry which is preliminary data.</text>
</comment>
<dbReference type="FunFam" id="3.80.10.10:FF:000405">
    <property type="entry name" value="Plant intracellular Ras-group-related LRR protein 4"/>
    <property type="match status" value="1"/>
</dbReference>
<evidence type="ECO:0000256" key="3">
    <source>
        <dbReference type="ARBA" id="ARBA00023786"/>
    </source>
</evidence>
<evidence type="ECO:0000313" key="6">
    <source>
        <dbReference type="Proteomes" id="UP001370490"/>
    </source>
</evidence>
<dbReference type="PANTHER" id="PTHR45752:SF15">
    <property type="entry name" value="PLANT INTRACELLULAR RAS-GROUP-RELATED LRR PROTEIN 5"/>
    <property type="match status" value="1"/>
</dbReference>
<dbReference type="AlphaFoldDB" id="A0AAN8WGB0"/>
<evidence type="ECO:0000256" key="2">
    <source>
        <dbReference type="ARBA" id="ARBA00022737"/>
    </source>
</evidence>
<accession>A0AAN8WGB0</accession>
<comment type="function">
    <text evidence="4">Leucine-rich repeat protein that likely mediates protein interactions, possibly in the context of signal transduction.</text>
</comment>
<keyword evidence="1" id="KW-0433">Leucine-rich repeat</keyword>
<organism evidence="5 6">
    <name type="scientific">Dillenia turbinata</name>
    <dbReference type="NCBI Taxonomy" id="194707"/>
    <lineage>
        <taxon>Eukaryota</taxon>
        <taxon>Viridiplantae</taxon>
        <taxon>Streptophyta</taxon>
        <taxon>Embryophyta</taxon>
        <taxon>Tracheophyta</taxon>
        <taxon>Spermatophyta</taxon>
        <taxon>Magnoliopsida</taxon>
        <taxon>eudicotyledons</taxon>
        <taxon>Gunneridae</taxon>
        <taxon>Pentapetalae</taxon>
        <taxon>Dilleniales</taxon>
        <taxon>Dilleniaceae</taxon>
        <taxon>Dillenia</taxon>
    </lineage>
</organism>
<name>A0AAN8WGB0_9MAGN</name>
<dbReference type="Pfam" id="PF13855">
    <property type="entry name" value="LRR_8"/>
    <property type="match status" value="1"/>
</dbReference>
<protein>
    <submittedName>
        <fullName evidence="5">Leucine-rich repeat</fullName>
    </submittedName>
</protein>
<evidence type="ECO:0000313" key="5">
    <source>
        <dbReference type="EMBL" id="KAK6947441.1"/>
    </source>
</evidence>
<evidence type="ECO:0000256" key="1">
    <source>
        <dbReference type="ARBA" id="ARBA00022614"/>
    </source>
</evidence>
<gene>
    <name evidence="5" type="ORF">RJ641_000914</name>
</gene>
<keyword evidence="2" id="KW-0677">Repeat</keyword>
<sequence>MAVITKHNQRDPSPNFVEAVNEITKIYRSLPPRPTIEEVEAAKLVIESVSSEENAKLEEITKQQRPSDVPEDLFSVLQQVRKNMVLFQSYEQKKEAMQTVEIDKTFQKFDELIQRASSLVSGDIRKEKEVVWGVPVGQSEKLVNRLEGEKFEEGSGSNKGLVRSSSSNAIVLSSDKGEKESIIPIKRKESEPEKLSILKVAAIIETSAKSGEVVLDLQGKLMDQIEWLPVSIGKLSSVAELNLSDNRLMALPSTIGSLKALTKLDIHANQLVNLPDSFTELLNLTDLNLRANNLKSLPANFGCLTNLINLDLSLNSLTNLPESIGNLTRLKTLILETNELNEVPYTIGSCSSLVEMRLDFNQLRALPEAVGKLEFLEILTLHYNRVKSLPTTIGNLSHLKELDVSFNELESIPESLCFSASLEKLNVGKNFADLRSLPRSIGNLENLEELDISDCQISVLPESFRFLAKLRVFRADETPLEMPPRQVAKLGAQAVVQYMDNLVAQRNAKPQSSKNRKKKSGFWFWFCSFCKAQQSSASQKNPAVAVKT</sequence>
<reference evidence="5 6" key="1">
    <citation type="submission" date="2023-12" db="EMBL/GenBank/DDBJ databases">
        <title>A high-quality genome assembly for Dillenia turbinata (Dilleniales).</title>
        <authorList>
            <person name="Chanderbali A."/>
        </authorList>
    </citation>
    <scope>NUCLEOTIDE SEQUENCE [LARGE SCALE GENOMIC DNA]</scope>
    <source>
        <strain evidence="5">LSX21</strain>
        <tissue evidence="5">Leaf</tissue>
    </source>
</reference>
<keyword evidence="6" id="KW-1185">Reference proteome</keyword>
<dbReference type="SUPFAM" id="SSF52058">
    <property type="entry name" value="L domain-like"/>
    <property type="match status" value="1"/>
</dbReference>
<dbReference type="InterPro" id="IPR032675">
    <property type="entry name" value="LRR_dom_sf"/>
</dbReference>